<dbReference type="Proteomes" id="UP000564573">
    <property type="component" value="Unassembled WGS sequence"/>
</dbReference>
<reference evidence="1 2" key="1">
    <citation type="submission" date="2020-08" db="EMBL/GenBank/DDBJ databases">
        <title>Sequencing the genomes of 1000 actinobacteria strains.</title>
        <authorList>
            <person name="Klenk H.-P."/>
        </authorList>
    </citation>
    <scope>NUCLEOTIDE SEQUENCE [LARGE SCALE GENOMIC DNA]</scope>
    <source>
        <strain evidence="1 2">DSM 45267</strain>
    </source>
</reference>
<organism evidence="1 2">
    <name type="scientific">Prauserella sediminis</name>
    <dbReference type="NCBI Taxonomy" id="577680"/>
    <lineage>
        <taxon>Bacteria</taxon>
        <taxon>Bacillati</taxon>
        <taxon>Actinomycetota</taxon>
        <taxon>Actinomycetes</taxon>
        <taxon>Pseudonocardiales</taxon>
        <taxon>Pseudonocardiaceae</taxon>
        <taxon>Prauserella</taxon>
        <taxon>Prauserella salsuginis group</taxon>
    </lineage>
</organism>
<comment type="caution">
    <text evidence="1">The sequence shown here is derived from an EMBL/GenBank/DDBJ whole genome shotgun (WGS) entry which is preliminary data.</text>
</comment>
<sequence>MRKRVGQGYWSTDTQILTVGRERLPALVTALDVLADDQP</sequence>
<dbReference type="AlphaFoldDB" id="A0A839XNB8"/>
<evidence type="ECO:0000313" key="2">
    <source>
        <dbReference type="Proteomes" id="UP000564573"/>
    </source>
</evidence>
<evidence type="ECO:0000313" key="1">
    <source>
        <dbReference type="EMBL" id="MBB3664137.1"/>
    </source>
</evidence>
<proteinExistence type="predicted"/>
<keyword evidence="2" id="KW-1185">Reference proteome</keyword>
<accession>A0A839XNB8</accession>
<dbReference type="EMBL" id="JACIBS010000001">
    <property type="protein sequence ID" value="MBB3664137.1"/>
    <property type="molecule type" value="Genomic_DNA"/>
</dbReference>
<gene>
    <name evidence="1" type="ORF">FB384_003041</name>
</gene>
<name>A0A839XNB8_9PSEU</name>
<protein>
    <submittedName>
        <fullName evidence="1">Uncharacterized protein</fullName>
    </submittedName>
</protein>